<accession>A0A9X7UXC5</accession>
<sequence length="254" mass="27844">MKLWPHFLVALVVMGALSMWVYYGGAHPGGKASGLLDKITWQRMANPGPLTGGHAFLEHDCAACHTSVKGVEANNCIVCHANNKALLGTQSTAFHADIGSCSSCHVEHLGNNQRPIKMDHKVLAKIGRQLLPPKEHERIGNLAAPHKGISVLETPLDCANCHSNEEPHRNLFGADCVICHSTAAWTVPEFQHPAATSTECAQCHQAPPSHYMEHFKMVSMKVSGVMHADVSQCFLCHKTNSWNDIKNVGWYKHH</sequence>
<evidence type="ECO:0008006" key="3">
    <source>
        <dbReference type="Google" id="ProtNLM"/>
    </source>
</evidence>
<dbReference type="Proteomes" id="UP000596074">
    <property type="component" value="Chromosome"/>
</dbReference>
<dbReference type="RefSeq" id="WP_228346321.1">
    <property type="nucleotide sequence ID" value="NZ_CP046056.1"/>
</dbReference>
<keyword evidence="2" id="KW-1185">Reference proteome</keyword>
<evidence type="ECO:0000313" key="2">
    <source>
        <dbReference type="Proteomes" id="UP000596074"/>
    </source>
</evidence>
<organism evidence="1 2">
    <name type="scientific">Venatoribacter cucullus</name>
    <dbReference type="NCBI Taxonomy" id="2661630"/>
    <lineage>
        <taxon>Bacteria</taxon>
        <taxon>Pseudomonadati</taxon>
        <taxon>Pseudomonadota</taxon>
        <taxon>Gammaproteobacteria</taxon>
        <taxon>Oceanospirillales</taxon>
        <taxon>Oceanospirillaceae</taxon>
        <taxon>Venatoribacter</taxon>
    </lineage>
</organism>
<evidence type="ECO:0000313" key="1">
    <source>
        <dbReference type="EMBL" id="QQD23781.1"/>
    </source>
</evidence>
<dbReference type="EMBL" id="CP046056">
    <property type="protein sequence ID" value="QQD23781.1"/>
    <property type="molecule type" value="Genomic_DNA"/>
</dbReference>
<dbReference type="InterPro" id="IPR036280">
    <property type="entry name" value="Multihaem_cyt_sf"/>
</dbReference>
<dbReference type="Gene3D" id="1.10.287.3080">
    <property type="match status" value="1"/>
</dbReference>
<protein>
    <recommendedName>
        <fullName evidence="3">Class III cytochrome C family protein</fullName>
    </recommendedName>
</protein>
<dbReference type="KEGG" id="vcw:GJQ55_04490"/>
<dbReference type="Gene3D" id="3.90.10.10">
    <property type="entry name" value="Cytochrome C3"/>
    <property type="match status" value="1"/>
</dbReference>
<dbReference type="SUPFAM" id="SSF48695">
    <property type="entry name" value="Multiheme cytochromes"/>
    <property type="match status" value="1"/>
</dbReference>
<name>A0A9X7UXC5_9GAMM</name>
<proteinExistence type="predicted"/>
<dbReference type="AlphaFoldDB" id="A0A9X7UXC5"/>
<reference evidence="1 2" key="1">
    <citation type="submission" date="2019-11" db="EMBL/GenBank/DDBJ databases">
        <title>Venatorbacter sp. nov. a predator of Campylobacter and other Gram-negative bacteria.</title>
        <authorList>
            <person name="Saeedi A."/>
            <person name="Cummings N.J."/>
            <person name="Connerton I.F."/>
            <person name="Connerton P.L."/>
        </authorList>
    </citation>
    <scope>NUCLEOTIDE SEQUENCE [LARGE SCALE GENOMIC DNA]</scope>
    <source>
        <strain evidence="1">XL5</strain>
    </source>
</reference>
<gene>
    <name evidence="1" type="ORF">GJQ55_04490</name>
</gene>